<feature type="transmembrane region" description="Helical" evidence="1">
    <location>
        <begin position="77"/>
        <end position="97"/>
    </location>
</feature>
<gene>
    <name evidence="2" type="ORF">DERP_008511</name>
</gene>
<proteinExistence type="predicted"/>
<keyword evidence="1" id="KW-0812">Transmembrane</keyword>
<reference evidence="2 3" key="1">
    <citation type="journal article" date="2018" name="J. Allergy Clin. Immunol.">
        <title>High-quality assembly of Dermatophagoides pteronyssinus genome and transcriptome reveals a wide range of novel allergens.</title>
        <authorList>
            <person name="Liu X.Y."/>
            <person name="Yang K.Y."/>
            <person name="Wang M.Q."/>
            <person name="Kwok J.S."/>
            <person name="Zeng X."/>
            <person name="Yang Z."/>
            <person name="Xiao X.J."/>
            <person name="Lau C.P."/>
            <person name="Li Y."/>
            <person name="Huang Z.M."/>
            <person name="Ba J.G."/>
            <person name="Yim A.K."/>
            <person name="Ouyang C.Y."/>
            <person name="Ngai S.M."/>
            <person name="Chan T.F."/>
            <person name="Leung E.L."/>
            <person name="Liu L."/>
            <person name="Liu Z.G."/>
            <person name="Tsui S.K."/>
        </authorList>
    </citation>
    <scope>NUCLEOTIDE SEQUENCE [LARGE SCALE GENOMIC DNA]</scope>
    <source>
        <strain evidence="2">Derp</strain>
    </source>
</reference>
<keyword evidence="1" id="KW-1133">Transmembrane helix</keyword>
<dbReference type="EMBL" id="NJHN03000112">
    <property type="protein sequence ID" value="KAH9414312.1"/>
    <property type="molecule type" value="Genomic_DNA"/>
</dbReference>
<evidence type="ECO:0000313" key="2">
    <source>
        <dbReference type="EMBL" id="KAH9414312.1"/>
    </source>
</evidence>
<protein>
    <submittedName>
        <fullName evidence="2">Uncharacterized protein</fullName>
    </submittedName>
</protein>
<reference evidence="2 3" key="2">
    <citation type="journal article" date="2022" name="Mol. Biol. Evol.">
        <title>Comparative Genomics Reveals Insights into the Divergent Evolution of Astigmatic Mites and Household Pest Adaptations.</title>
        <authorList>
            <person name="Xiong Q."/>
            <person name="Wan A.T."/>
            <person name="Liu X."/>
            <person name="Fung C.S."/>
            <person name="Xiao X."/>
            <person name="Malainual N."/>
            <person name="Hou J."/>
            <person name="Wang L."/>
            <person name="Wang M."/>
            <person name="Yang K.Y."/>
            <person name="Cui Y."/>
            <person name="Leung E.L."/>
            <person name="Nong W."/>
            <person name="Shin S.K."/>
            <person name="Au S.W."/>
            <person name="Jeong K.Y."/>
            <person name="Chew F.T."/>
            <person name="Hui J.H."/>
            <person name="Leung T.F."/>
            <person name="Tungtrongchitr A."/>
            <person name="Zhong N."/>
            <person name="Liu Z."/>
            <person name="Tsui S.K."/>
        </authorList>
    </citation>
    <scope>NUCLEOTIDE SEQUENCE [LARGE SCALE GENOMIC DNA]</scope>
    <source>
        <strain evidence="2">Derp</strain>
    </source>
</reference>
<evidence type="ECO:0000256" key="1">
    <source>
        <dbReference type="SAM" id="Phobius"/>
    </source>
</evidence>
<comment type="caution">
    <text evidence="2">The sequence shown here is derived from an EMBL/GenBank/DDBJ whole genome shotgun (WGS) entry which is preliminary data.</text>
</comment>
<organism evidence="2 3">
    <name type="scientific">Dermatophagoides pteronyssinus</name>
    <name type="common">European house dust mite</name>
    <dbReference type="NCBI Taxonomy" id="6956"/>
    <lineage>
        <taxon>Eukaryota</taxon>
        <taxon>Metazoa</taxon>
        <taxon>Ecdysozoa</taxon>
        <taxon>Arthropoda</taxon>
        <taxon>Chelicerata</taxon>
        <taxon>Arachnida</taxon>
        <taxon>Acari</taxon>
        <taxon>Acariformes</taxon>
        <taxon>Sarcoptiformes</taxon>
        <taxon>Astigmata</taxon>
        <taxon>Psoroptidia</taxon>
        <taxon>Analgoidea</taxon>
        <taxon>Pyroglyphidae</taxon>
        <taxon>Dermatophagoidinae</taxon>
        <taxon>Dermatophagoides</taxon>
    </lineage>
</organism>
<keyword evidence="3" id="KW-1185">Reference proteome</keyword>
<evidence type="ECO:0000313" key="3">
    <source>
        <dbReference type="Proteomes" id="UP000887458"/>
    </source>
</evidence>
<keyword evidence="1" id="KW-0472">Membrane</keyword>
<sequence length="146" mass="16971">MDCAIETTQSLDLGHHHQTHSNTNTFFKIVSELYSPQLRSIKPFIIDCADSANTVIFCLQSPADILSMQHQQRCGNFRLFGLDCMAPILFAVISIHFDKPSIYSRARLLLRFLHNDFVRERYEYKTNDAILRIELSSRHFFIDCDN</sequence>
<dbReference type="Proteomes" id="UP000887458">
    <property type="component" value="Unassembled WGS sequence"/>
</dbReference>
<accession>A0ABQ8IVT3</accession>
<name>A0ABQ8IVT3_DERPT</name>